<name>A0A1V8M1Y1_9GAMM</name>
<evidence type="ECO:0000313" key="5">
    <source>
        <dbReference type="EMBL" id="OQK15564.1"/>
    </source>
</evidence>
<evidence type="ECO:0000256" key="1">
    <source>
        <dbReference type="ARBA" id="ARBA00023015"/>
    </source>
</evidence>
<keyword evidence="2" id="KW-0238">DNA-binding</keyword>
<proteinExistence type="predicted"/>
<dbReference type="InterPro" id="IPR018060">
    <property type="entry name" value="HTH_AraC"/>
</dbReference>
<dbReference type="Pfam" id="PF12833">
    <property type="entry name" value="HTH_18"/>
    <property type="match status" value="1"/>
</dbReference>
<dbReference type="Pfam" id="PF14525">
    <property type="entry name" value="AraC_binding_2"/>
    <property type="match status" value="1"/>
</dbReference>
<dbReference type="Gene3D" id="1.10.10.60">
    <property type="entry name" value="Homeodomain-like"/>
    <property type="match status" value="1"/>
</dbReference>
<keyword evidence="3" id="KW-0804">Transcription</keyword>
<dbReference type="InterPro" id="IPR035418">
    <property type="entry name" value="AraC-bd_2"/>
</dbReference>
<gene>
    <name evidence="5" type="ORF">AU255_15165</name>
</gene>
<keyword evidence="1" id="KW-0805">Transcription regulation</keyword>
<dbReference type="GO" id="GO:0043565">
    <property type="term" value="F:sequence-specific DNA binding"/>
    <property type="evidence" value="ECO:0007669"/>
    <property type="project" value="InterPro"/>
</dbReference>
<dbReference type="PANTHER" id="PTHR43280:SF31">
    <property type="entry name" value="TRANSCRIPTIONAL REGULATORY PROTEIN"/>
    <property type="match status" value="1"/>
</dbReference>
<dbReference type="InterPro" id="IPR009057">
    <property type="entry name" value="Homeodomain-like_sf"/>
</dbReference>
<comment type="caution">
    <text evidence="5">The sequence shown here is derived from an EMBL/GenBank/DDBJ whole genome shotgun (WGS) entry which is preliminary data.</text>
</comment>
<dbReference type="SUPFAM" id="SSF46689">
    <property type="entry name" value="Homeodomain-like"/>
    <property type="match status" value="1"/>
</dbReference>
<dbReference type="SMART" id="SM00342">
    <property type="entry name" value="HTH_ARAC"/>
    <property type="match status" value="1"/>
</dbReference>
<dbReference type="GO" id="GO:0003700">
    <property type="term" value="F:DNA-binding transcription factor activity"/>
    <property type="evidence" value="ECO:0007669"/>
    <property type="project" value="InterPro"/>
</dbReference>
<dbReference type="PROSITE" id="PS01124">
    <property type="entry name" value="HTH_ARAC_FAMILY_2"/>
    <property type="match status" value="1"/>
</dbReference>
<evidence type="ECO:0000256" key="2">
    <source>
        <dbReference type="ARBA" id="ARBA00023125"/>
    </source>
</evidence>
<reference evidence="5 6" key="1">
    <citation type="submission" date="2015-12" db="EMBL/GenBank/DDBJ databases">
        <authorList>
            <person name="Shamseldin A."/>
            <person name="Moawad H."/>
            <person name="Abd El-Rahim W.M."/>
            <person name="Sadowsky M.J."/>
        </authorList>
    </citation>
    <scope>NUCLEOTIDE SEQUENCE [LARGE SCALE GENOMIC DNA]</scope>
    <source>
        <strain evidence="5 6">WF1</strain>
    </source>
</reference>
<evidence type="ECO:0000313" key="6">
    <source>
        <dbReference type="Proteomes" id="UP000191980"/>
    </source>
</evidence>
<dbReference type="OrthoDB" id="2547276at2"/>
<dbReference type="InterPro" id="IPR020449">
    <property type="entry name" value="Tscrpt_reg_AraC-type_HTH"/>
</dbReference>
<dbReference type="PANTHER" id="PTHR43280">
    <property type="entry name" value="ARAC-FAMILY TRANSCRIPTIONAL REGULATOR"/>
    <property type="match status" value="1"/>
</dbReference>
<dbReference type="Proteomes" id="UP000191980">
    <property type="component" value="Unassembled WGS sequence"/>
</dbReference>
<evidence type="ECO:0000259" key="4">
    <source>
        <dbReference type="PROSITE" id="PS01124"/>
    </source>
</evidence>
<accession>A0A1V8M1Y1</accession>
<feature type="domain" description="HTH araC/xylS-type" evidence="4">
    <location>
        <begin position="231"/>
        <end position="332"/>
    </location>
</feature>
<dbReference type="AlphaFoldDB" id="A0A1V8M1Y1"/>
<protein>
    <recommendedName>
        <fullName evidence="4">HTH araC/xylS-type domain-containing protein</fullName>
    </recommendedName>
</protein>
<dbReference type="STRING" id="1420851.AU255_15165"/>
<sequence length="341" mass="39245">MKTDHLKHSQAKENLASTLGVKYTTHDFPVNERRDRLHEFINREYAKVEITPPAINDNLFNEVTIYPWKDLRLSSVRSNAIGLKRKAHEPNLYSQDAYFLVVLVSGDYRLQQNGKEVFLQPGDMSIYDATLAHQISCSKSFEKLIISIPRAILRDRFSGVEHCTAIRIPGNSGTGAIATNFIRSTLNQTNQLSISEFSALSDSSLDLLTLTLATIRPEKFNLSNSHSLTLKRVKVYIEANLSNSDINPTIVANDIGLSSRYINTFFKKEETSLMRYIWRRRLENCRNDLLDPTNIGDRISDIAFRWGFNDLSHFSRVFKQQYDLSPKDYRQKWIFKNSNEI</sequence>
<dbReference type="PRINTS" id="PR00032">
    <property type="entry name" value="HTHARAC"/>
</dbReference>
<dbReference type="EMBL" id="LPUF01000003">
    <property type="protein sequence ID" value="OQK15564.1"/>
    <property type="molecule type" value="Genomic_DNA"/>
</dbReference>
<keyword evidence="6" id="KW-1185">Reference proteome</keyword>
<organism evidence="5 6">
    <name type="scientific">Methyloprofundus sedimenti</name>
    <dbReference type="NCBI Taxonomy" id="1420851"/>
    <lineage>
        <taxon>Bacteria</taxon>
        <taxon>Pseudomonadati</taxon>
        <taxon>Pseudomonadota</taxon>
        <taxon>Gammaproteobacteria</taxon>
        <taxon>Methylococcales</taxon>
        <taxon>Methylococcaceae</taxon>
        <taxon>Methyloprofundus</taxon>
    </lineage>
</organism>
<dbReference type="RefSeq" id="WP_080523805.1">
    <property type="nucleotide sequence ID" value="NZ_LPUF01000003.1"/>
</dbReference>
<evidence type="ECO:0000256" key="3">
    <source>
        <dbReference type="ARBA" id="ARBA00023163"/>
    </source>
</evidence>